<protein>
    <recommendedName>
        <fullName evidence="3">Guanylate cyclase domain-containing protein</fullName>
    </recommendedName>
</protein>
<feature type="compositionally biased region" description="Gly residues" evidence="1">
    <location>
        <begin position="937"/>
        <end position="953"/>
    </location>
</feature>
<keyword evidence="2" id="KW-1133">Transmembrane helix</keyword>
<keyword evidence="5" id="KW-1185">Reference proteome</keyword>
<keyword evidence="2" id="KW-0812">Transmembrane</keyword>
<dbReference type="OrthoDB" id="568473at2759"/>
<dbReference type="InterPro" id="IPR050697">
    <property type="entry name" value="Adenylyl/Guanylyl_Cyclase_3/4"/>
</dbReference>
<comment type="caution">
    <text evidence="4">The sequence shown here is derived from an EMBL/GenBank/DDBJ whole genome shotgun (WGS) entry which is preliminary data.</text>
</comment>
<evidence type="ECO:0000313" key="4">
    <source>
        <dbReference type="EMBL" id="KXZ42842.1"/>
    </source>
</evidence>
<evidence type="ECO:0000259" key="3">
    <source>
        <dbReference type="PROSITE" id="PS50125"/>
    </source>
</evidence>
<dbReference type="GO" id="GO:0009190">
    <property type="term" value="P:cyclic nucleotide biosynthetic process"/>
    <property type="evidence" value="ECO:0007669"/>
    <property type="project" value="InterPro"/>
</dbReference>
<dbReference type="Gene3D" id="3.30.70.1230">
    <property type="entry name" value="Nucleotide cyclase"/>
    <property type="match status" value="3"/>
</dbReference>
<feature type="domain" description="Guanylate cyclase" evidence="3">
    <location>
        <begin position="656"/>
        <end position="714"/>
    </location>
</feature>
<keyword evidence="2" id="KW-0472">Membrane</keyword>
<gene>
    <name evidence="4" type="ORF">GPECTOR_115g336</name>
</gene>
<name>A0A150FZ12_GONPE</name>
<evidence type="ECO:0000256" key="1">
    <source>
        <dbReference type="SAM" id="MobiDB-lite"/>
    </source>
</evidence>
<feature type="region of interest" description="Disordered" evidence="1">
    <location>
        <begin position="915"/>
        <end position="953"/>
    </location>
</feature>
<dbReference type="EMBL" id="LSYV01000115">
    <property type="protein sequence ID" value="KXZ42842.1"/>
    <property type="molecule type" value="Genomic_DNA"/>
</dbReference>
<dbReference type="GO" id="GO:0035556">
    <property type="term" value="P:intracellular signal transduction"/>
    <property type="evidence" value="ECO:0007669"/>
    <property type="project" value="InterPro"/>
</dbReference>
<dbReference type="InterPro" id="IPR001054">
    <property type="entry name" value="A/G_cyclase"/>
</dbReference>
<accession>A0A150FZ12</accession>
<organism evidence="4 5">
    <name type="scientific">Gonium pectorale</name>
    <name type="common">Green alga</name>
    <dbReference type="NCBI Taxonomy" id="33097"/>
    <lineage>
        <taxon>Eukaryota</taxon>
        <taxon>Viridiplantae</taxon>
        <taxon>Chlorophyta</taxon>
        <taxon>core chlorophytes</taxon>
        <taxon>Chlorophyceae</taxon>
        <taxon>CS clade</taxon>
        <taxon>Chlamydomonadales</taxon>
        <taxon>Volvocaceae</taxon>
        <taxon>Gonium</taxon>
    </lineage>
</organism>
<proteinExistence type="predicted"/>
<evidence type="ECO:0000313" key="5">
    <source>
        <dbReference type="Proteomes" id="UP000075714"/>
    </source>
</evidence>
<dbReference type="Pfam" id="PF00211">
    <property type="entry name" value="Guanylate_cyc"/>
    <property type="match status" value="1"/>
</dbReference>
<evidence type="ECO:0000256" key="2">
    <source>
        <dbReference type="SAM" id="Phobius"/>
    </source>
</evidence>
<dbReference type="PANTHER" id="PTHR43081">
    <property type="entry name" value="ADENYLATE CYCLASE, TERMINAL-DIFFERENTIATION SPECIFIC-RELATED"/>
    <property type="match status" value="1"/>
</dbReference>
<dbReference type="InterPro" id="IPR029787">
    <property type="entry name" value="Nucleotide_cyclase"/>
</dbReference>
<feature type="transmembrane region" description="Helical" evidence="2">
    <location>
        <begin position="608"/>
        <end position="633"/>
    </location>
</feature>
<feature type="compositionally biased region" description="Polar residues" evidence="1">
    <location>
        <begin position="915"/>
        <end position="930"/>
    </location>
</feature>
<sequence>MTSYDYSGLPPTSAYLQLGAAAALPENVCVNATRPRGLLHPRTYLLAFYRADALKQLHAADRIASTSFPDDWEELLDLLAAHKAAIADGVVNVTTTAPAADASSAAGGGRAGGGRTDGRRFPKHGLCITTHTECGRLGDVWAAIAASIVQTEGPTQGVYWDLIPPPPTAFPLINTTGWRYAADVLTRMLSYNVIDYDLAAQNYSSGSSRPRRKPVLDGTCDRTCERVCTHMSQHFQEGECMVTFDWDVIVAFLSHRDLRAPGVEVSVAPLPGSRRVMDRRPNSPTAGALVDCSWELCGVGANHDLLYLGKLPGAANMTPVAPAELMVRPAGGPRCDFRSTVQVEAAAVGKLLGTVGLASYPVNRAPYSATLLATVQDSIREGDQKLRQVYNFVMSALTQKLKQHSDLKGQVLAAARARIGYPPVKPAAGTAAEGGGPPSSGRPQGDLGDPVAYSLTRWWTALARPLDVEPYTSLNVSQTTAEAFARALWHAMHSPNAATDVAIPSSVNYAKWGLSQAALLLEPGAAAAPGGGAATDVASAGAGAGADGGPSPNATVAAIATLQGIFAMIDQAFTCAQLRYTYADAVGSMWSAQPQALTSGAGGGMSRAALAAMLVCLLAAVMLSVVAAALLLLHLRRRHRDLLGRVKAPRAGPDTTLLVSDVQNSTRLWEELPAPVMDAALKIHHATFRRVMARHDGYESATEGDSFLVAFSTPSSAVSFASACQLELLHQAWPPELLAHPDGAAVAIDLRAAAAAPPPPLLAPYSSRRLRSLSSRRAAPIASPSLWRRFMFDEGAGGDRSSATNSPLVLPLYRGGGSGIPGHAASTGGGGTDLLSLAASLHDDGRQSYAGSPLALQGPMGELFGAGGAAVDDGRATLFSQDTQELSGSVDSGVDVANVGTVLSAERSLFTPHTTAILSGDSGSNRESNPGSKHAAAGGGGKAGGGSGGAAGAGAGTWRSTLAEAFPAVAVAATLLPGHRGGGGGSTGGSKQRQLDRAYEEADEARILSTYKRDLIYAGLRVRMGIHSGLDDPQYVVFNRVGSSYKYYGPFAEVAKLVSDAAPGGLVVLSGQAFARLRHGSRSAAAGTGGSADKGGRALGGGGGNGGAVVVYAGHHVLEAAPPPKKAIVTTGSVLSLLGLTTSKRTLKAAAAASDPASAAGAGDGASGALRTASVSGPLGVLSPHSRGVVALYLDSEAAAPPHRGKGSGAYGAPLTAPDTVTAAAPPLLSSPPLQPRRPEEEMPLYVAVPEALLCRLAHASSPLLRTLRTTQLGSLEAPTGNVTVAFMKVVGASTLLSELPGPASRALEQFQRLACGLLGGARGYLVEGGDGLLLAAFGSPLAGVHWALECVARLREERWEGELLAHELCEEVRLSGRVRVRVFATTASITLHPALASMGSVFAAASQPQRPLERGLRIKVGLDVGAVSYSLVEASGRLSYRGRVMNRAARIAGTAAPGQVLCSGAVWQTLGEEWARHQAASILEKGVAACCPRQGAGMDGGAGALISGPLIWGAAGPVGTSLGRVALKGISSPVEIVHVTLPTS</sequence>
<dbReference type="SUPFAM" id="SSF55073">
    <property type="entry name" value="Nucleotide cyclase"/>
    <property type="match status" value="2"/>
</dbReference>
<reference evidence="5" key="1">
    <citation type="journal article" date="2016" name="Nat. Commun.">
        <title>The Gonium pectorale genome demonstrates co-option of cell cycle regulation during the evolution of multicellularity.</title>
        <authorList>
            <person name="Hanschen E.R."/>
            <person name="Marriage T.N."/>
            <person name="Ferris P.J."/>
            <person name="Hamaji T."/>
            <person name="Toyoda A."/>
            <person name="Fujiyama A."/>
            <person name="Neme R."/>
            <person name="Noguchi H."/>
            <person name="Minakuchi Y."/>
            <person name="Suzuki M."/>
            <person name="Kawai-Toyooka H."/>
            <person name="Smith D.R."/>
            <person name="Sparks H."/>
            <person name="Anderson J."/>
            <person name="Bakaric R."/>
            <person name="Luria V."/>
            <person name="Karger A."/>
            <person name="Kirschner M.W."/>
            <person name="Durand P.M."/>
            <person name="Michod R.E."/>
            <person name="Nozaki H."/>
            <person name="Olson B.J."/>
        </authorList>
    </citation>
    <scope>NUCLEOTIDE SEQUENCE [LARGE SCALE GENOMIC DNA]</scope>
    <source>
        <strain evidence="5">NIES-2863</strain>
    </source>
</reference>
<dbReference type="PROSITE" id="PS50125">
    <property type="entry name" value="GUANYLATE_CYCLASE_2"/>
    <property type="match status" value="1"/>
</dbReference>
<feature type="region of interest" description="Disordered" evidence="1">
    <location>
        <begin position="425"/>
        <end position="447"/>
    </location>
</feature>
<dbReference type="PANTHER" id="PTHR43081:SF1">
    <property type="entry name" value="ADENYLATE CYCLASE, TERMINAL-DIFFERENTIATION SPECIFIC"/>
    <property type="match status" value="1"/>
</dbReference>
<dbReference type="Proteomes" id="UP000075714">
    <property type="component" value="Unassembled WGS sequence"/>
</dbReference>